<organism evidence="2 3">
    <name type="scientific">Rhododendron griersonianum</name>
    <dbReference type="NCBI Taxonomy" id="479676"/>
    <lineage>
        <taxon>Eukaryota</taxon>
        <taxon>Viridiplantae</taxon>
        <taxon>Streptophyta</taxon>
        <taxon>Embryophyta</taxon>
        <taxon>Tracheophyta</taxon>
        <taxon>Spermatophyta</taxon>
        <taxon>Magnoliopsida</taxon>
        <taxon>eudicotyledons</taxon>
        <taxon>Gunneridae</taxon>
        <taxon>Pentapetalae</taxon>
        <taxon>asterids</taxon>
        <taxon>Ericales</taxon>
        <taxon>Ericaceae</taxon>
        <taxon>Ericoideae</taxon>
        <taxon>Rhodoreae</taxon>
        <taxon>Rhododendron</taxon>
    </lineage>
</organism>
<dbReference type="AlphaFoldDB" id="A0AAV6LF70"/>
<evidence type="ECO:0000313" key="2">
    <source>
        <dbReference type="EMBL" id="KAG5563370.1"/>
    </source>
</evidence>
<feature type="compositionally biased region" description="Polar residues" evidence="1">
    <location>
        <begin position="18"/>
        <end position="29"/>
    </location>
</feature>
<name>A0AAV6LF70_9ERIC</name>
<proteinExistence type="predicted"/>
<feature type="region of interest" description="Disordered" evidence="1">
    <location>
        <begin position="18"/>
        <end position="86"/>
    </location>
</feature>
<protein>
    <submittedName>
        <fullName evidence="2">Uncharacterized protein</fullName>
    </submittedName>
</protein>
<keyword evidence="3" id="KW-1185">Reference proteome</keyword>
<evidence type="ECO:0000313" key="3">
    <source>
        <dbReference type="Proteomes" id="UP000823749"/>
    </source>
</evidence>
<dbReference type="EMBL" id="JACTNZ010000002">
    <property type="protein sequence ID" value="KAG5563370.1"/>
    <property type="molecule type" value="Genomic_DNA"/>
</dbReference>
<accession>A0AAV6LF70</accession>
<dbReference type="Proteomes" id="UP000823749">
    <property type="component" value="Chromosome 2"/>
</dbReference>
<comment type="caution">
    <text evidence="2">The sequence shown here is derived from an EMBL/GenBank/DDBJ whole genome shotgun (WGS) entry which is preliminary data.</text>
</comment>
<gene>
    <name evidence="2" type="ORF">RHGRI_005951</name>
</gene>
<feature type="compositionally biased region" description="Polar residues" evidence="1">
    <location>
        <begin position="49"/>
        <end position="78"/>
    </location>
</feature>
<evidence type="ECO:0000256" key="1">
    <source>
        <dbReference type="SAM" id="MobiDB-lite"/>
    </source>
</evidence>
<sequence>MYNYARVSQIKFKVHSISTKNMTESQNRSEALLALPSNAANKKSKTTEHNASSSSFPAADTPTVNSSMENSTATAEQTSKSHNDNK</sequence>
<reference evidence="2" key="1">
    <citation type="submission" date="2020-08" db="EMBL/GenBank/DDBJ databases">
        <title>Plant Genome Project.</title>
        <authorList>
            <person name="Zhang R.-G."/>
        </authorList>
    </citation>
    <scope>NUCLEOTIDE SEQUENCE</scope>
    <source>
        <strain evidence="2">WSP0</strain>
        <tissue evidence="2">Leaf</tissue>
    </source>
</reference>